<feature type="domain" description="Cyclic nucleotide-binding" evidence="4">
    <location>
        <begin position="1"/>
        <end position="55"/>
    </location>
</feature>
<dbReference type="SMART" id="SM00419">
    <property type="entry name" value="HTH_CRP"/>
    <property type="match status" value="1"/>
</dbReference>
<dbReference type="InterPro" id="IPR014710">
    <property type="entry name" value="RmlC-like_jellyroll"/>
</dbReference>
<dbReference type="Gene3D" id="1.10.10.10">
    <property type="entry name" value="Winged helix-like DNA-binding domain superfamily/Winged helix DNA-binding domain"/>
    <property type="match status" value="1"/>
</dbReference>
<dbReference type="Proteomes" id="UP000190675">
    <property type="component" value="Chromosome I"/>
</dbReference>
<dbReference type="Gene3D" id="2.60.120.10">
    <property type="entry name" value="Jelly Rolls"/>
    <property type="match status" value="1"/>
</dbReference>
<reference evidence="6 7" key="1">
    <citation type="submission" date="2016-11" db="EMBL/GenBank/DDBJ databases">
        <authorList>
            <person name="Jaros S."/>
            <person name="Januszkiewicz K."/>
            <person name="Wedrychowicz H."/>
        </authorList>
    </citation>
    <scope>NUCLEOTIDE SEQUENCE [LARGE SCALE GENOMIC DNA]</scope>
    <source>
        <strain evidence="6 7">GAS242</strain>
    </source>
</reference>
<dbReference type="InterPro" id="IPR050397">
    <property type="entry name" value="Env_Response_Regulators"/>
</dbReference>
<sequence>MKSTYSYAKDEEIYGEGKAANFCYQVINGAVRISRKLTNGRRQIGAFYFPGDIFGLEPWFQYRWSAEAIAEATALRPVRRKALLRKAQSNLSFARSVWSITERDLRHADDHRILLGQLTATERLAAFFLQMNDRIGVSGQIELPMSRTDIADYLGLTIETVSREITKLSDGRILSRPDGHLRWNSGITLLRPESLRAALPRSFAFDLSATSEDVMRKVFSSKT</sequence>
<dbReference type="PRINTS" id="PR00034">
    <property type="entry name" value="HTHCRP"/>
</dbReference>
<dbReference type="SUPFAM" id="SSF51206">
    <property type="entry name" value="cAMP-binding domain-like"/>
    <property type="match status" value="1"/>
</dbReference>
<dbReference type="EMBL" id="LT670818">
    <property type="protein sequence ID" value="SHG53888.1"/>
    <property type="molecule type" value="Genomic_DNA"/>
</dbReference>
<dbReference type="RefSeq" id="WP_079566583.1">
    <property type="nucleotide sequence ID" value="NZ_LT670818.1"/>
</dbReference>
<dbReference type="CDD" id="cd00038">
    <property type="entry name" value="CAP_ED"/>
    <property type="match status" value="1"/>
</dbReference>
<dbReference type="InterPro" id="IPR036388">
    <property type="entry name" value="WH-like_DNA-bd_sf"/>
</dbReference>
<dbReference type="PROSITE" id="PS50042">
    <property type="entry name" value="CNMP_BINDING_3"/>
    <property type="match status" value="1"/>
</dbReference>
<dbReference type="PROSITE" id="PS51063">
    <property type="entry name" value="HTH_CRP_2"/>
    <property type="match status" value="1"/>
</dbReference>
<name>A0A1M5KM83_9BRAD</name>
<dbReference type="CDD" id="cd00092">
    <property type="entry name" value="HTH_CRP"/>
    <property type="match status" value="1"/>
</dbReference>
<evidence type="ECO:0000313" key="6">
    <source>
        <dbReference type="EMBL" id="SHG53888.1"/>
    </source>
</evidence>
<keyword evidence="1" id="KW-0805">Transcription regulation</keyword>
<proteinExistence type="predicted"/>
<accession>A0A1M5KM83</accession>
<dbReference type="InterPro" id="IPR018335">
    <property type="entry name" value="Tscrpt_reg_HTH_Crp-type_CS"/>
</dbReference>
<protein>
    <submittedName>
        <fullName evidence="6">Transcriptional regulator, Crp/Fnr family</fullName>
    </submittedName>
</protein>
<dbReference type="PROSITE" id="PS00042">
    <property type="entry name" value="HTH_CRP_1"/>
    <property type="match status" value="1"/>
</dbReference>
<dbReference type="InterPro" id="IPR000595">
    <property type="entry name" value="cNMP-bd_dom"/>
</dbReference>
<dbReference type="AlphaFoldDB" id="A0A1M5KM83"/>
<dbReference type="GO" id="GO:0003677">
    <property type="term" value="F:DNA binding"/>
    <property type="evidence" value="ECO:0007669"/>
    <property type="project" value="UniProtKB-KW"/>
</dbReference>
<evidence type="ECO:0000256" key="1">
    <source>
        <dbReference type="ARBA" id="ARBA00023015"/>
    </source>
</evidence>
<dbReference type="PANTHER" id="PTHR24567:SF75">
    <property type="entry name" value="FUMARATE AND NITRATE REDUCTION REGULATORY PROTEIN"/>
    <property type="match status" value="1"/>
</dbReference>
<dbReference type="InterPro" id="IPR036390">
    <property type="entry name" value="WH_DNA-bd_sf"/>
</dbReference>
<evidence type="ECO:0000256" key="3">
    <source>
        <dbReference type="ARBA" id="ARBA00023163"/>
    </source>
</evidence>
<dbReference type="SUPFAM" id="SSF46785">
    <property type="entry name" value="Winged helix' DNA-binding domain"/>
    <property type="match status" value="1"/>
</dbReference>
<organism evidence="6 7">
    <name type="scientific">Bradyrhizobium erythrophlei</name>
    <dbReference type="NCBI Taxonomy" id="1437360"/>
    <lineage>
        <taxon>Bacteria</taxon>
        <taxon>Pseudomonadati</taxon>
        <taxon>Pseudomonadota</taxon>
        <taxon>Alphaproteobacteria</taxon>
        <taxon>Hyphomicrobiales</taxon>
        <taxon>Nitrobacteraceae</taxon>
        <taxon>Bradyrhizobium</taxon>
    </lineage>
</organism>
<feature type="domain" description="HTH crp-type" evidence="5">
    <location>
        <begin position="118"/>
        <end position="193"/>
    </location>
</feature>
<dbReference type="InterPro" id="IPR018490">
    <property type="entry name" value="cNMP-bd_dom_sf"/>
</dbReference>
<dbReference type="Pfam" id="PF13545">
    <property type="entry name" value="HTH_Crp_2"/>
    <property type="match status" value="1"/>
</dbReference>
<dbReference type="GO" id="GO:0005829">
    <property type="term" value="C:cytosol"/>
    <property type="evidence" value="ECO:0007669"/>
    <property type="project" value="TreeGrafter"/>
</dbReference>
<dbReference type="InterPro" id="IPR012318">
    <property type="entry name" value="HTH_CRP"/>
</dbReference>
<evidence type="ECO:0000259" key="5">
    <source>
        <dbReference type="PROSITE" id="PS51063"/>
    </source>
</evidence>
<dbReference type="GO" id="GO:0003700">
    <property type="term" value="F:DNA-binding transcription factor activity"/>
    <property type="evidence" value="ECO:0007669"/>
    <property type="project" value="InterPro"/>
</dbReference>
<gene>
    <name evidence="6" type="ORF">SAMN05444169_2946</name>
</gene>
<evidence type="ECO:0000259" key="4">
    <source>
        <dbReference type="PROSITE" id="PS50042"/>
    </source>
</evidence>
<dbReference type="PANTHER" id="PTHR24567">
    <property type="entry name" value="CRP FAMILY TRANSCRIPTIONAL REGULATORY PROTEIN"/>
    <property type="match status" value="1"/>
</dbReference>
<evidence type="ECO:0000313" key="7">
    <source>
        <dbReference type="Proteomes" id="UP000190675"/>
    </source>
</evidence>
<keyword evidence="2" id="KW-0238">DNA-binding</keyword>
<evidence type="ECO:0000256" key="2">
    <source>
        <dbReference type="ARBA" id="ARBA00023125"/>
    </source>
</evidence>
<dbReference type="Pfam" id="PF00027">
    <property type="entry name" value="cNMP_binding"/>
    <property type="match status" value="1"/>
</dbReference>
<keyword evidence="3" id="KW-0804">Transcription</keyword>
<dbReference type="OrthoDB" id="667966at2"/>